<comment type="similarity">
    <text evidence="2">Belongs to the SNF2/RAD54 helicase family.</text>
</comment>
<feature type="compositionally biased region" description="Basic and acidic residues" evidence="12">
    <location>
        <begin position="628"/>
        <end position="637"/>
    </location>
</feature>
<dbReference type="GO" id="GO:0017025">
    <property type="term" value="F:TBP-class protein binding"/>
    <property type="evidence" value="ECO:0007669"/>
    <property type="project" value="InterPro"/>
</dbReference>
<dbReference type="GO" id="GO:0016887">
    <property type="term" value="F:ATP hydrolysis activity"/>
    <property type="evidence" value="ECO:0007669"/>
    <property type="project" value="InterPro"/>
</dbReference>
<dbReference type="InterPro" id="IPR022707">
    <property type="entry name" value="Mot1_central_dom"/>
</dbReference>
<feature type="compositionally biased region" description="Pro residues" evidence="12">
    <location>
        <begin position="215"/>
        <end position="241"/>
    </location>
</feature>
<feature type="region of interest" description="Disordered" evidence="12">
    <location>
        <begin position="452"/>
        <end position="499"/>
    </location>
</feature>
<dbReference type="Pfam" id="PF12054">
    <property type="entry name" value="DUF3535"/>
    <property type="match status" value="1"/>
</dbReference>
<dbReference type="InterPro" id="IPR044078">
    <property type="entry name" value="Mot1_ATP-bd"/>
</dbReference>
<dbReference type="InterPro" id="IPR014001">
    <property type="entry name" value="Helicase_ATP-bd"/>
</dbReference>
<gene>
    <name evidence="15" type="ORF">RDB_LOCUS47620</name>
</gene>
<keyword evidence="8" id="KW-0238">DNA-binding</keyword>
<feature type="region of interest" description="Disordered" evidence="12">
    <location>
        <begin position="198"/>
        <end position="269"/>
    </location>
</feature>
<evidence type="ECO:0000256" key="3">
    <source>
        <dbReference type="ARBA" id="ARBA00022737"/>
    </source>
</evidence>
<evidence type="ECO:0000256" key="8">
    <source>
        <dbReference type="ARBA" id="ARBA00023125"/>
    </source>
</evidence>
<feature type="domain" description="Helicase C-terminal" evidence="14">
    <location>
        <begin position="1867"/>
        <end position="2015"/>
    </location>
</feature>
<protein>
    <recommendedName>
        <fullName evidence="10">TATA-binding protein-associated factor mot1</fullName>
    </recommendedName>
    <alternativeName>
        <fullName evidence="11">Modifier of transcription 1</fullName>
    </alternativeName>
</protein>
<dbReference type="PROSITE" id="PS51194">
    <property type="entry name" value="HELICASE_CTER"/>
    <property type="match status" value="1"/>
</dbReference>
<dbReference type="PANTHER" id="PTHR36498:SF1">
    <property type="entry name" value="TATA-BINDING PROTEIN-ASSOCIATED FACTOR 172"/>
    <property type="match status" value="1"/>
</dbReference>
<dbReference type="InterPro" id="IPR027417">
    <property type="entry name" value="P-loop_NTPase"/>
</dbReference>
<dbReference type="Pfam" id="PF00176">
    <property type="entry name" value="SNF2-rel_dom"/>
    <property type="match status" value="1"/>
</dbReference>
<dbReference type="GO" id="GO:0005524">
    <property type="term" value="F:ATP binding"/>
    <property type="evidence" value="ECO:0007669"/>
    <property type="project" value="UniProtKB-KW"/>
</dbReference>
<evidence type="ECO:0000256" key="4">
    <source>
        <dbReference type="ARBA" id="ARBA00022741"/>
    </source>
</evidence>
<dbReference type="InterPro" id="IPR000330">
    <property type="entry name" value="SNF2_N"/>
</dbReference>
<dbReference type="SMART" id="SM00487">
    <property type="entry name" value="DEXDc"/>
    <property type="match status" value="1"/>
</dbReference>
<evidence type="ECO:0000313" key="16">
    <source>
        <dbReference type="Proteomes" id="UP000663850"/>
    </source>
</evidence>
<dbReference type="EMBL" id="CAJMWZ010002511">
    <property type="protein sequence ID" value="CAE6457343.1"/>
    <property type="molecule type" value="Genomic_DNA"/>
</dbReference>
<reference evidence="15" key="1">
    <citation type="submission" date="2021-01" db="EMBL/GenBank/DDBJ databases">
        <authorList>
            <person name="Kaushik A."/>
        </authorList>
    </citation>
    <scope>NUCLEOTIDE SEQUENCE</scope>
    <source>
        <strain evidence="15">Type strain: AG8-Rh-89/</strain>
    </source>
</reference>
<dbReference type="FunFam" id="3.40.50.10810:FF:000009">
    <property type="entry name" value="B-TFIID TATA-box-binding protein-associated factor 1"/>
    <property type="match status" value="1"/>
</dbReference>
<sequence>MTSRLDRLLLLLDNGSSPSIRHTAARQIGQLAAKSLPRDAPVAATVQIKVEAGVEELKSTSADVCYGRASEDWAEALSVAGMLLPYLRSKSSETRSAAALALSHICSFLPLWSPSPSNGFTDPMDVDTPEPPTFPSFDLPSLLSHGKLLLASEGKEYTAPSHPADLARARKDAMSRLGLDFLQDVGGGDDMDWERELAAGETKSEATSEPARTSPTPPAPAPAPVPAAAPASAPVPTPAPAPVQEEDLSGLSARERNRLKRKRKPGNGAFVTAANSALQTNAPPEASGGKVRLVATEDGPQPQRVQSGSKVPAQVSPIPTPSTTANKLPDDSKVVIDPSKGGQVNVKQEGVAHAVIKANEGDPMWEVRHGAAMALREIVKVQGGAGGMKVDLPVHENALLHEAWCNALAAKFLAVFRKRKPGNGAFVTAANSAPQANTQPEASGGKVRLVATEDGPQPQRVRSGSKAPLHVSPTTTPSTSTSKLPDESKVVIDPSKGGQVTAKKEGMAHAVIKANEGDPMWEVRHGAAMALREIVKVQGGAGGMKVDLPAHENALLHEAWCNALAAKFLAVFVLDRFGDFVSDQVVAPVRETVSQSLAALLLHMPRRSVLHVHSILLQMIGQDGSKPTTDEKPEKGKTNGSKHTAAGVVWEVRHAGLLGLKYEVAVRRDLVDTSREDARDILQGVVGAALIGLGDNDDDVRSVAASCLVPIAAEIVARLPDAVPGVLEVLWASLQDMKDDLGSSVGAVMDLLGTLVSLPSVIAILSDPAHSRPLSALAPTLFPFFRHTIPAVRLAVVNTLHTFMGSCSKSSIAKLEDLKLEEGPASKSDPDAQIKTEGEADPMALPRDWITRPVFQLLFQNLIIEERDEIRRATSQAWNVAVAIIKESATPDPNEGGLAYLLHEVVYNWLCLLATVIGEPLNPAYFFHPARKSEEGHNVDKSAMQQDLSLLGVDVVYRGRLEAAKAIGTLIAAWPIELHHHSFGELLLHFINSPSAYQRFIAATIVQEWALAQPTINGTPLAKASPLAGQASTHLLAFLEKDFPASYHEMHINLRALALDCREDTFTLVYAQRFVGEIFGGLKASVPRGKRKEIAGLEEKKSRLVFGIERYGVAKGQWDTRVFAAVAAALIFLRVHPSKLNPLVRSIMNGVKFEDNLDIQTRSANAVATFVSDCTTPSTGLVAMPAEKIVKNLCAFVCQDTEVTPVFSQSRRVLAGVLTVKSVSAKASQAHGRNKDEGAAESPEATKARTIKRGAQLALTRLGELFGPELFTRLKQMWDSMVGGLTYAFGEGSDGDKKIEKSDEAGQQVVDSLTVLHVVVPSLDESLHDRVAELFPTIARSLRSKFALVRQAAARSLATLCNRVTTKGMRFVVEHVLSYLGDTTVLENRQGTMELIYHPDIVQKLDMKVLPYVLFLIVPVLGRMSDNDSDCRYVASNTFASLVRMVPLEAGLPDPPGFSQELLAKRETEREFLTQLLDGSKVTLYDIPIKLNVELRKYQQDGVNWLAFLAKYQLHGILCDDMGLGKTLQSIAILASKHHERAERYRETQSPDSVHAPSLIICPTTLTGHWYAEIVKYTNNLKALRYVGTSRERQRLIDQIPHHDVVIASYDSVRNDIASLTQFSWHYCILDEGHQIKNGRTKITQAVKMINAHHRLLLSGTPIQNNVLELWSLFDFLMPGFLGTEQQFNERFGKPILANKDAKASAKTRGAATLALEALHKQVLPFLLRRLKEQVLNDLPPKIIQDHYCELSEMQKHLYDAFSQSQAGDVTQGMVKANGSANVNQQHVFQSLQYLRKLCNHPTLVVKNATDEAALASQFAIKGEANSKGMRDVRHAPKLLALRQLLNDCGIGTASSEDGEALKSGEDTDPISSQHRVLIFCQMRQMLDIIEEDLFRPLMPTVTYMRLDGSTPANQRHGVVQTFNSDPSIDCLLLTTSVGGLGLTLTGADTVIFVEHDWNPMKDLQAMDRAHRLGQKKVVNVYRLITKGTLEEKIMGLQRFKLNIANSVITQQNSGLASMDTDQVLDLFKRTTEEEDAAAAAKKREEKRAAAGGAVSQKHILEGLEDLPGEDEYSSLGLDNFMDSIKQR</sequence>
<feature type="region of interest" description="Disordered" evidence="12">
    <location>
        <begin position="1228"/>
        <end position="1247"/>
    </location>
</feature>
<evidence type="ECO:0000256" key="1">
    <source>
        <dbReference type="ARBA" id="ARBA00004123"/>
    </source>
</evidence>
<feature type="compositionally biased region" description="Low complexity" evidence="12">
    <location>
        <begin position="472"/>
        <end position="482"/>
    </location>
</feature>
<dbReference type="Proteomes" id="UP000663850">
    <property type="component" value="Unassembled WGS sequence"/>
</dbReference>
<comment type="subcellular location">
    <subcellularLocation>
        <location evidence="1">Nucleus</location>
    </subcellularLocation>
</comment>
<dbReference type="SUPFAM" id="SSF48371">
    <property type="entry name" value="ARM repeat"/>
    <property type="match status" value="1"/>
</dbReference>
<accession>A0A8H3BH25</accession>
<keyword evidence="6" id="KW-0347">Helicase</keyword>
<dbReference type="InterPro" id="IPR038718">
    <property type="entry name" value="SNF2-like_sf"/>
</dbReference>
<evidence type="ECO:0000256" key="7">
    <source>
        <dbReference type="ARBA" id="ARBA00022840"/>
    </source>
</evidence>
<dbReference type="InterPro" id="IPR011989">
    <property type="entry name" value="ARM-like"/>
</dbReference>
<feature type="region of interest" description="Disordered" evidence="12">
    <location>
        <begin position="623"/>
        <end position="642"/>
    </location>
</feature>
<evidence type="ECO:0000256" key="12">
    <source>
        <dbReference type="SAM" id="MobiDB-lite"/>
    </source>
</evidence>
<dbReference type="CDD" id="cd17999">
    <property type="entry name" value="DEXHc_Mot1"/>
    <property type="match status" value="1"/>
</dbReference>
<feature type="region of interest" description="Disordered" evidence="12">
    <location>
        <begin position="2066"/>
        <end position="2088"/>
    </location>
</feature>
<dbReference type="Pfam" id="PF00271">
    <property type="entry name" value="Helicase_C"/>
    <property type="match status" value="1"/>
</dbReference>
<feature type="domain" description="Helicase ATP-binding" evidence="13">
    <location>
        <begin position="1507"/>
        <end position="1680"/>
    </location>
</feature>
<feature type="region of interest" description="Disordered" evidence="12">
    <location>
        <begin position="298"/>
        <end position="330"/>
    </location>
</feature>
<dbReference type="PROSITE" id="PS51192">
    <property type="entry name" value="HELICASE_ATP_BIND_1"/>
    <property type="match status" value="1"/>
</dbReference>
<keyword evidence="4" id="KW-0547">Nucleotide-binding</keyword>
<dbReference type="GO" id="GO:0004386">
    <property type="term" value="F:helicase activity"/>
    <property type="evidence" value="ECO:0007669"/>
    <property type="project" value="UniProtKB-KW"/>
</dbReference>
<dbReference type="PANTHER" id="PTHR36498">
    <property type="entry name" value="TATA-BINDING PROTEIN-ASSOCIATED FACTOR 172"/>
    <property type="match status" value="1"/>
</dbReference>
<comment type="caution">
    <text evidence="15">The sequence shown here is derived from an EMBL/GenBank/DDBJ whole genome shotgun (WGS) entry which is preliminary data.</text>
</comment>
<keyword evidence="9" id="KW-0539">Nucleus</keyword>
<organism evidence="15 16">
    <name type="scientific">Rhizoctonia solani</name>
    <dbReference type="NCBI Taxonomy" id="456999"/>
    <lineage>
        <taxon>Eukaryota</taxon>
        <taxon>Fungi</taxon>
        <taxon>Dikarya</taxon>
        <taxon>Basidiomycota</taxon>
        <taxon>Agaricomycotina</taxon>
        <taxon>Agaricomycetes</taxon>
        <taxon>Cantharellales</taxon>
        <taxon>Ceratobasidiaceae</taxon>
        <taxon>Rhizoctonia</taxon>
    </lineage>
</organism>
<name>A0A8H3BH25_9AGAM</name>
<dbReference type="FunFam" id="3.40.50.300:FF:000428">
    <property type="entry name" value="TATA-binding protein-associated factor 172"/>
    <property type="match status" value="1"/>
</dbReference>
<evidence type="ECO:0000256" key="9">
    <source>
        <dbReference type="ARBA" id="ARBA00023242"/>
    </source>
</evidence>
<dbReference type="InterPro" id="IPR016024">
    <property type="entry name" value="ARM-type_fold"/>
</dbReference>
<evidence type="ECO:0000256" key="2">
    <source>
        <dbReference type="ARBA" id="ARBA00007025"/>
    </source>
</evidence>
<evidence type="ECO:0000256" key="6">
    <source>
        <dbReference type="ARBA" id="ARBA00022806"/>
    </source>
</evidence>
<evidence type="ECO:0000256" key="5">
    <source>
        <dbReference type="ARBA" id="ARBA00022801"/>
    </source>
</evidence>
<evidence type="ECO:0000259" key="13">
    <source>
        <dbReference type="PROSITE" id="PS51192"/>
    </source>
</evidence>
<dbReference type="GO" id="GO:0005634">
    <property type="term" value="C:nucleus"/>
    <property type="evidence" value="ECO:0007669"/>
    <property type="project" value="UniProtKB-SubCell"/>
</dbReference>
<dbReference type="Gene3D" id="1.25.10.10">
    <property type="entry name" value="Leucine-rich Repeat Variant"/>
    <property type="match status" value="2"/>
</dbReference>
<dbReference type="GO" id="GO:0003677">
    <property type="term" value="F:DNA binding"/>
    <property type="evidence" value="ECO:0007669"/>
    <property type="project" value="UniProtKB-KW"/>
</dbReference>
<proteinExistence type="inferred from homology"/>
<dbReference type="InterPro" id="IPR001650">
    <property type="entry name" value="Helicase_C-like"/>
</dbReference>
<evidence type="ECO:0000256" key="10">
    <source>
        <dbReference type="ARBA" id="ARBA00073046"/>
    </source>
</evidence>
<evidence type="ECO:0000313" key="15">
    <source>
        <dbReference type="EMBL" id="CAE6457343.1"/>
    </source>
</evidence>
<dbReference type="InterPro" id="IPR044972">
    <property type="entry name" value="Mot1"/>
</dbReference>
<keyword evidence="3" id="KW-0677">Repeat</keyword>
<evidence type="ECO:0000256" key="11">
    <source>
        <dbReference type="ARBA" id="ARBA00081329"/>
    </source>
</evidence>
<dbReference type="InterPro" id="IPR049730">
    <property type="entry name" value="SNF2/RAD54-like_C"/>
</dbReference>
<dbReference type="CDD" id="cd18793">
    <property type="entry name" value="SF2_C_SNF"/>
    <property type="match status" value="1"/>
</dbReference>
<keyword evidence="5" id="KW-0378">Hydrolase</keyword>
<dbReference type="Gene3D" id="3.40.50.10810">
    <property type="entry name" value="Tandem AAA-ATPase domain"/>
    <property type="match status" value="1"/>
</dbReference>
<dbReference type="Gene3D" id="3.40.50.300">
    <property type="entry name" value="P-loop containing nucleotide triphosphate hydrolases"/>
    <property type="match status" value="1"/>
</dbReference>
<keyword evidence="7" id="KW-0067">ATP-binding</keyword>
<dbReference type="SUPFAM" id="SSF52540">
    <property type="entry name" value="P-loop containing nucleoside triphosphate hydrolases"/>
    <property type="match status" value="2"/>
</dbReference>
<evidence type="ECO:0000259" key="14">
    <source>
        <dbReference type="PROSITE" id="PS51194"/>
    </source>
</evidence>
<dbReference type="SMART" id="SM00490">
    <property type="entry name" value="HELICc"/>
    <property type="match status" value="1"/>
</dbReference>